<dbReference type="AlphaFoldDB" id="A0A2X0LXI9"/>
<feature type="region of interest" description="Disordered" evidence="1">
    <location>
        <begin position="87"/>
        <end position="114"/>
    </location>
</feature>
<evidence type="ECO:0000313" key="3">
    <source>
        <dbReference type="Proteomes" id="UP000249464"/>
    </source>
</evidence>
<accession>A0A2X0LXI9</accession>
<gene>
    <name evidence="2" type="primary">BQ5605_C002g01036</name>
    <name evidence="2" type="ORF">BQ5605_C002G01036</name>
</gene>
<evidence type="ECO:0000313" key="2">
    <source>
        <dbReference type="EMBL" id="SGY29293.1"/>
    </source>
</evidence>
<proteinExistence type="predicted"/>
<dbReference type="Proteomes" id="UP000249464">
    <property type="component" value="Unassembled WGS sequence"/>
</dbReference>
<organism evidence="2 3">
    <name type="scientific">Microbotryum silenes-dioicae</name>
    <dbReference type="NCBI Taxonomy" id="796604"/>
    <lineage>
        <taxon>Eukaryota</taxon>
        <taxon>Fungi</taxon>
        <taxon>Dikarya</taxon>
        <taxon>Basidiomycota</taxon>
        <taxon>Pucciniomycotina</taxon>
        <taxon>Microbotryomycetes</taxon>
        <taxon>Microbotryales</taxon>
        <taxon>Microbotryaceae</taxon>
        <taxon>Microbotryum</taxon>
    </lineage>
</organism>
<dbReference type="EMBL" id="FQNC01000041">
    <property type="protein sequence ID" value="SGY29293.1"/>
    <property type="molecule type" value="Genomic_DNA"/>
</dbReference>
<evidence type="ECO:0000256" key="1">
    <source>
        <dbReference type="SAM" id="MobiDB-lite"/>
    </source>
</evidence>
<keyword evidence="3" id="KW-1185">Reference proteome</keyword>
<feature type="compositionally biased region" description="Basic residues" evidence="1">
    <location>
        <begin position="90"/>
        <end position="102"/>
    </location>
</feature>
<protein>
    <submittedName>
        <fullName evidence="2">BQ5605_C002g01036 protein</fullName>
    </submittedName>
</protein>
<feature type="compositionally biased region" description="Basic and acidic residues" evidence="1">
    <location>
        <begin position="103"/>
        <end position="114"/>
    </location>
</feature>
<name>A0A2X0LXI9_9BASI</name>
<sequence>MQAIDMPLITSFSSTFASLTRVVGTSCGVSTITVFNEAHGCQSLQHTGDSKVPARVLGNVITDKVIDTPDYAPKELRKNQKGVIIIPPHFPRRTGRPIKRRIRGADERAKRDTI</sequence>
<reference evidence="2 3" key="1">
    <citation type="submission" date="2016-11" db="EMBL/GenBank/DDBJ databases">
        <authorList>
            <person name="Jaros S."/>
            <person name="Januszkiewicz K."/>
            <person name="Wedrychowicz H."/>
        </authorList>
    </citation>
    <scope>NUCLEOTIDE SEQUENCE [LARGE SCALE GENOMIC DNA]</scope>
</reference>